<accession>U3P2I1</accession>
<dbReference type="HOGENOM" id="CLU_2717452_0_0_11"/>
<name>U3P2I1_LEIXC</name>
<organism evidence="1 3">
    <name type="scientific">Leifsonia xyli subsp. cynodontis DSM 46306</name>
    <dbReference type="NCBI Taxonomy" id="1389489"/>
    <lineage>
        <taxon>Bacteria</taxon>
        <taxon>Bacillati</taxon>
        <taxon>Actinomycetota</taxon>
        <taxon>Actinomycetes</taxon>
        <taxon>Micrococcales</taxon>
        <taxon>Microbacteriaceae</taxon>
        <taxon>Leifsonia</taxon>
    </lineage>
</organism>
<sequence>MYPHAQAVPSDANARLKFWPPAMAAVPRRLSAMRVLPVAGRGVGAVQKVLTFQLSPVLVLVALQVAQETAMG</sequence>
<gene>
    <name evidence="1" type="ORF">O159_02960</name>
    <name evidence="2" type="ORF">O159_06930</name>
</gene>
<reference evidence="1 3" key="1">
    <citation type="journal article" date="2013" name="Genome Announc.">
        <title>Complete Genome Sequence of Leifsonia xyli subsp. cynodontis Strain DSM46306, a Gram-Positive Bacterial Pathogen of Grasses.</title>
        <authorList>
            <person name="Monteiro-Vitorello C.B."/>
            <person name="Zerillo M.M."/>
            <person name="Van Sluys M.A."/>
            <person name="Camargo L.E."/>
            <person name="Kitajima J.P."/>
        </authorList>
    </citation>
    <scope>NUCLEOTIDE SEQUENCE [LARGE SCALE GENOMIC DNA]</scope>
    <source>
        <strain evidence="1 3">DSM 46306</strain>
    </source>
</reference>
<dbReference type="PATRIC" id="fig|1389489.3.peg.279"/>
<protein>
    <submittedName>
        <fullName evidence="1">Uncharacterized protein</fullName>
    </submittedName>
</protein>
<evidence type="ECO:0000313" key="1">
    <source>
        <dbReference type="EMBL" id="AGW40520.1"/>
    </source>
</evidence>
<proteinExistence type="predicted"/>
<dbReference type="AlphaFoldDB" id="U3P2I1"/>
<dbReference type="KEGG" id="lxy:O159_06930"/>
<dbReference type="KEGG" id="lxy:O159_02960"/>
<evidence type="ECO:0000313" key="3">
    <source>
        <dbReference type="Proteomes" id="UP000016743"/>
    </source>
</evidence>
<evidence type="ECO:0000313" key="2">
    <source>
        <dbReference type="EMBL" id="AGW40870.1"/>
    </source>
</evidence>
<keyword evidence="3" id="KW-1185">Reference proteome</keyword>
<dbReference type="EMBL" id="CP006734">
    <property type="protein sequence ID" value="AGW40520.1"/>
    <property type="molecule type" value="Genomic_DNA"/>
</dbReference>
<dbReference type="Proteomes" id="UP000016743">
    <property type="component" value="Chromosome"/>
</dbReference>
<dbReference type="EMBL" id="CP006734">
    <property type="protein sequence ID" value="AGW40870.1"/>
    <property type="molecule type" value="Genomic_DNA"/>
</dbReference>